<dbReference type="CDD" id="cd09992">
    <property type="entry name" value="HDAC_classII"/>
    <property type="match status" value="1"/>
</dbReference>
<dbReference type="SUPFAM" id="SSF52768">
    <property type="entry name" value="Arginase/deacetylase"/>
    <property type="match status" value="2"/>
</dbReference>
<feature type="region of interest" description="Disordered" evidence="1">
    <location>
        <begin position="479"/>
        <end position="536"/>
    </location>
</feature>
<feature type="region of interest" description="Disordered" evidence="1">
    <location>
        <begin position="281"/>
        <end position="302"/>
    </location>
</feature>
<dbReference type="Pfam" id="PF00850">
    <property type="entry name" value="Hist_deacetyl"/>
    <property type="match status" value="3"/>
</dbReference>
<feature type="domain" description="Histone deacetylase" evidence="2">
    <location>
        <begin position="134"/>
        <end position="274"/>
    </location>
</feature>
<feature type="domain" description="Histone deacetylase" evidence="2">
    <location>
        <begin position="528"/>
        <end position="649"/>
    </location>
</feature>
<organism evidence="3 4">
    <name type="scientific">Trypanosoma congolense (strain IL3000)</name>
    <dbReference type="NCBI Taxonomy" id="1068625"/>
    <lineage>
        <taxon>Eukaryota</taxon>
        <taxon>Discoba</taxon>
        <taxon>Euglenozoa</taxon>
        <taxon>Kinetoplastea</taxon>
        <taxon>Metakinetoplastina</taxon>
        <taxon>Trypanosomatida</taxon>
        <taxon>Trypanosomatidae</taxon>
        <taxon>Trypanosoma</taxon>
        <taxon>Nannomonas</taxon>
    </lineage>
</organism>
<evidence type="ECO:0000313" key="3">
    <source>
        <dbReference type="EMBL" id="CCD17433.1"/>
    </source>
</evidence>
<dbReference type="GO" id="GO:0004407">
    <property type="term" value="F:histone deacetylase activity"/>
    <property type="evidence" value="ECO:0007669"/>
    <property type="project" value="TreeGrafter"/>
</dbReference>
<name>F9WJC9_TRYCI</name>
<accession>F9WJC9</accession>
<protein>
    <submittedName>
        <fullName evidence="3">WGS project CAEQ00000000 data, annotated contig 897</fullName>
    </submittedName>
</protein>
<dbReference type="InterPro" id="IPR023801">
    <property type="entry name" value="His_deacetylse_dom"/>
</dbReference>
<gene>
    <name evidence="3" type="ORF">TCIL3000_0_22520</name>
</gene>
<feature type="domain" description="Histone deacetylase" evidence="2">
    <location>
        <begin position="303"/>
        <end position="340"/>
    </location>
</feature>
<proteinExistence type="predicted"/>
<dbReference type="Gene3D" id="3.40.800.20">
    <property type="entry name" value="Histone deacetylase domain"/>
    <property type="match status" value="2"/>
</dbReference>
<evidence type="ECO:0000256" key="1">
    <source>
        <dbReference type="SAM" id="MobiDB-lite"/>
    </source>
</evidence>
<dbReference type="InterPro" id="IPR023696">
    <property type="entry name" value="Ureohydrolase_dom_sf"/>
</dbReference>
<reference evidence="4" key="1">
    <citation type="submission" date="2011-07" db="EMBL/GenBank/DDBJ databases">
        <title>Divergent evolution of antigenic variation in African trypanosomes.</title>
        <authorList>
            <person name="Jackson A.P."/>
            <person name="Berry A."/>
            <person name="Allison H.C."/>
            <person name="Burton P."/>
            <person name="Anderson J."/>
            <person name="Aslett M."/>
            <person name="Brown R."/>
            <person name="Corton N."/>
            <person name="Harris D."/>
            <person name="Hauser H."/>
            <person name="Gamble J."/>
            <person name="Gilderthorp R."/>
            <person name="McQuillan J."/>
            <person name="Quail M.A."/>
            <person name="Sanders M."/>
            <person name="Van Tonder A."/>
            <person name="Ginger M.L."/>
            <person name="Donelson J.E."/>
            <person name="Field M.C."/>
            <person name="Barry J.D."/>
            <person name="Berriman M."/>
            <person name="Hertz-Fowler C."/>
        </authorList>
    </citation>
    <scope>NUCLEOTIDE SEQUENCE [LARGE SCALE GENOMIC DNA]</scope>
    <source>
        <strain evidence="4">IL3000</strain>
    </source>
</reference>
<keyword evidence="4" id="KW-1185">Reference proteome</keyword>
<dbReference type="OMA" id="NIPWPTH"/>
<dbReference type="EMBL" id="CAEQ01002711">
    <property type="protein sequence ID" value="CCD17433.1"/>
    <property type="molecule type" value="Genomic_DNA"/>
</dbReference>
<dbReference type="InterPro" id="IPR037138">
    <property type="entry name" value="His_deacetylse_dom_sf"/>
</dbReference>
<feature type="compositionally biased region" description="Basic and acidic residues" evidence="1">
    <location>
        <begin position="444"/>
        <end position="455"/>
    </location>
</feature>
<reference evidence="3 4" key="2">
    <citation type="journal article" date="2012" name="Proc. Natl. Acad. Sci. U.S.A.">
        <title>Antigenic diversity is generated by distinct evolutionary mechanisms in African trypanosome species.</title>
        <authorList>
            <person name="Jackson A.P."/>
            <person name="Berry A."/>
            <person name="Aslett M."/>
            <person name="Allison H.C."/>
            <person name="Burton P."/>
            <person name="Vavrova-Anderson J."/>
            <person name="Brown R."/>
            <person name="Browne H."/>
            <person name="Corton N."/>
            <person name="Hauser H."/>
            <person name="Gamble J."/>
            <person name="Gilderthorp R."/>
            <person name="Marcello L."/>
            <person name="McQuillan J."/>
            <person name="Otto T.D."/>
            <person name="Quail M.A."/>
            <person name="Sanders M.J."/>
            <person name="van Tonder A."/>
            <person name="Ginger M.L."/>
            <person name="Field M.C."/>
            <person name="Barry J.D."/>
            <person name="Hertz-Fowler C."/>
            <person name="Berriman M."/>
        </authorList>
    </citation>
    <scope>NUCLEOTIDE SEQUENCE [LARGE SCALE GENOMIC DNA]</scope>
    <source>
        <strain evidence="3 4">IL3000</strain>
    </source>
</reference>
<comment type="caution">
    <text evidence="3">The sequence shown here is derived from an EMBL/GenBank/DDBJ whole genome shotgun (WGS) entry which is preliminary data.</text>
</comment>
<evidence type="ECO:0000313" key="4">
    <source>
        <dbReference type="Proteomes" id="UP000000702"/>
    </source>
</evidence>
<dbReference type="AlphaFoldDB" id="F9WJC9"/>
<sequence>MMPKQSRGDVMEGSYENQKLKRPKRGGSSGETAEDDGELRDVHALQGEDHLRNYVHDWMDQMDGVPRALPTSLPPIATLPMILDIMLPRIACPGGGPTSAAAMLPPSVGTPTGTGIAYDEVMALHTSDNAKDFERPNRLKRTLEHLKAVGLLNCCSRLQHRPARTKELRLVHCIEHIDRIDQLEMVAMLRKPGESYGVGEDIFASEGTSKAARMAVGCVIAAAISVVRGEVRNAFALVRPPGHHAGVNSAAGFCFFNNVAVAVRVAQKELKMQRTAGNQLSSLADPHEDPATGNAPANASSAGEPRVLVLDWDVHHGDGTESIFYDDPSVVVISIHQYGEKRGHVVRKTPTVIPEAVALDELEALMEPATGEILNLNGPEGIAVEGANSSEAARKDVEWPRSSARPNGGEEKSLNTGEEGPGQGTLLNGKQGDLQQQSPDEKEEPPAKRQRKPVDYNKLAAEMVEGDEDIARMFGVTRKELEQPSTSSSGSTETESTASSQAKSKFVKYPGDTDGFSFEEDEGATKDKDPFYPGSGHMDRVGGDTNTEARGKNINIPWPTTGMGDLEYLKVVLDIVLPVIREFEPEIVFVSCGFDSAAGDLIGSMQVTPSGYYVLLRALAAVCPKLVVALEGGYNLSNVARCTEAVVRGLLECSHPSMKLPKSAMLWCQAEEVVQQVRQTHGNYWKCFNNSFQ</sequence>
<feature type="compositionally biased region" description="Basic and acidic residues" evidence="1">
    <location>
        <begin position="1"/>
        <end position="10"/>
    </location>
</feature>
<dbReference type="PANTHER" id="PTHR10625:SF4">
    <property type="entry name" value="DEACETYLASE, PUTATIVE-RELATED"/>
    <property type="match status" value="1"/>
</dbReference>
<feature type="compositionally biased region" description="Low complexity" evidence="1">
    <location>
        <begin position="485"/>
        <end position="504"/>
    </location>
</feature>
<feature type="region of interest" description="Disordered" evidence="1">
    <location>
        <begin position="1"/>
        <end position="39"/>
    </location>
</feature>
<dbReference type="GO" id="GO:0040029">
    <property type="term" value="P:epigenetic regulation of gene expression"/>
    <property type="evidence" value="ECO:0007669"/>
    <property type="project" value="TreeGrafter"/>
</dbReference>
<dbReference type="VEuPathDB" id="TriTrypDB:TcIL3000_0_22520"/>
<feature type="region of interest" description="Disordered" evidence="1">
    <location>
        <begin position="389"/>
        <end position="456"/>
    </location>
</feature>
<feature type="compositionally biased region" description="Polar residues" evidence="1">
    <location>
        <begin position="425"/>
        <end position="438"/>
    </location>
</feature>
<dbReference type="GO" id="GO:0000118">
    <property type="term" value="C:histone deacetylase complex"/>
    <property type="evidence" value="ECO:0007669"/>
    <property type="project" value="TreeGrafter"/>
</dbReference>
<dbReference type="PANTHER" id="PTHR10625">
    <property type="entry name" value="HISTONE DEACETYLASE HDAC1-RELATED"/>
    <property type="match status" value="1"/>
</dbReference>
<evidence type="ECO:0000259" key="2">
    <source>
        <dbReference type="Pfam" id="PF00850"/>
    </source>
</evidence>
<dbReference type="Proteomes" id="UP000000702">
    <property type="component" value="Unassembled WGS sequence"/>
</dbReference>